<reference evidence="2 3" key="1">
    <citation type="submission" date="2015-02" db="EMBL/GenBank/DDBJ databases">
        <title>Two Pseudomonas sp. nov., isolated from raw milk.</title>
        <authorList>
            <person name="Wenning M."/>
            <person name="von Neubeck M."/>
            <person name="Huptas C."/>
            <person name="Scherer S."/>
        </authorList>
    </citation>
    <scope>NUCLEOTIDE SEQUENCE [LARGE SCALE GENOMIC DNA]</scope>
    <source>
        <strain evidence="2 3">DSM 29164</strain>
    </source>
</reference>
<protein>
    <submittedName>
        <fullName evidence="2">Uncharacterized protein</fullName>
    </submittedName>
</protein>
<keyword evidence="1" id="KW-0812">Transmembrane</keyword>
<feature type="transmembrane region" description="Helical" evidence="1">
    <location>
        <begin position="45"/>
        <end position="64"/>
    </location>
</feature>
<sequence>MCLPDAYTKAFWRLVCTVALLIGLTIPEGMLELVSEVVREVLSDLGTGIAAAVLTAPWVTLVAAV</sequence>
<evidence type="ECO:0000313" key="2">
    <source>
        <dbReference type="EMBL" id="KRP73661.1"/>
    </source>
</evidence>
<dbReference type="EMBL" id="JYLN01000002">
    <property type="protein sequence ID" value="KRP73661.1"/>
    <property type="molecule type" value="Genomic_DNA"/>
</dbReference>
<accession>A0A0R3APK2</accession>
<dbReference type="AlphaFoldDB" id="A0A0R3APK2"/>
<name>A0A0R3APK2_9PSED</name>
<organism evidence="2 3">
    <name type="scientific">Pseudomonas paralactis</name>
    <dbReference type="NCBI Taxonomy" id="1615673"/>
    <lineage>
        <taxon>Bacteria</taxon>
        <taxon>Pseudomonadati</taxon>
        <taxon>Pseudomonadota</taxon>
        <taxon>Gammaproteobacteria</taxon>
        <taxon>Pseudomonadales</taxon>
        <taxon>Pseudomonadaceae</taxon>
        <taxon>Pseudomonas</taxon>
    </lineage>
</organism>
<keyword evidence="1" id="KW-0472">Membrane</keyword>
<gene>
    <name evidence="2" type="ORF">TX23_04345</name>
</gene>
<feature type="transmembrane region" description="Helical" evidence="1">
    <location>
        <begin position="12"/>
        <end position="33"/>
    </location>
</feature>
<dbReference type="PATRIC" id="fig|1615673.3.peg.1853"/>
<dbReference type="Proteomes" id="UP000050852">
    <property type="component" value="Unassembled WGS sequence"/>
</dbReference>
<keyword evidence="1" id="KW-1133">Transmembrane helix</keyword>
<evidence type="ECO:0000256" key="1">
    <source>
        <dbReference type="SAM" id="Phobius"/>
    </source>
</evidence>
<comment type="caution">
    <text evidence="2">The sequence shown here is derived from an EMBL/GenBank/DDBJ whole genome shotgun (WGS) entry which is preliminary data.</text>
</comment>
<evidence type="ECO:0000313" key="3">
    <source>
        <dbReference type="Proteomes" id="UP000050852"/>
    </source>
</evidence>
<proteinExistence type="predicted"/>